<dbReference type="Pfam" id="PF00106">
    <property type="entry name" value="adh_short"/>
    <property type="match status" value="1"/>
</dbReference>
<keyword evidence="2" id="KW-0521">NADP</keyword>
<dbReference type="InterPro" id="IPR002347">
    <property type="entry name" value="SDR_fam"/>
</dbReference>
<evidence type="ECO:0000256" key="2">
    <source>
        <dbReference type="ARBA" id="ARBA00022857"/>
    </source>
</evidence>
<evidence type="ECO:0008006" key="6">
    <source>
        <dbReference type="Google" id="ProtNLM"/>
    </source>
</evidence>
<dbReference type="PROSITE" id="PS00061">
    <property type="entry name" value="ADH_SHORT"/>
    <property type="match status" value="1"/>
</dbReference>
<dbReference type="SUPFAM" id="SSF51735">
    <property type="entry name" value="NAD(P)-binding Rossmann-fold domains"/>
    <property type="match status" value="1"/>
</dbReference>
<gene>
    <name evidence="4" type="ORF">FACUT_14012</name>
</gene>
<dbReference type="InterPro" id="IPR036291">
    <property type="entry name" value="NAD(P)-bd_dom_sf"/>
</dbReference>
<dbReference type="InterPro" id="IPR020904">
    <property type="entry name" value="Sc_DH/Rdtase_CS"/>
</dbReference>
<dbReference type="PANTHER" id="PTHR42760:SF37">
    <property type="entry name" value="CLAVALDEHYDE DEHYDROGENASE"/>
    <property type="match status" value="1"/>
</dbReference>
<dbReference type="EMBL" id="JAADJF010000737">
    <property type="protein sequence ID" value="KAF4414737.1"/>
    <property type="molecule type" value="Genomic_DNA"/>
</dbReference>
<proteinExistence type="inferred from homology"/>
<evidence type="ECO:0000256" key="1">
    <source>
        <dbReference type="ARBA" id="ARBA00006484"/>
    </source>
</evidence>
<dbReference type="GO" id="GO:0016616">
    <property type="term" value="F:oxidoreductase activity, acting on the CH-OH group of donors, NAD or NADP as acceptor"/>
    <property type="evidence" value="ECO:0007669"/>
    <property type="project" value="TreeGrafter"/>
</dbReference>
<name>A0A8H4J814_9HYPO</name>
<keyword evidence="5" id="KW-1185">Reference proteome</keyword>
<dbReference type="Proteomes" id="UP000536711">
    <property type="component" value="Unassembled WGS sequence"/>
</dbReference>
<protein>
    <recommendedName>
        <fullName evidence="6">NAD(P)-binding protein</fullName>
    </recommendedName>
</protein>
<accession>A0A8H4J814</accession>
<keyword evidence="3" id="KW-0560">Oxidoreductase</keyword>
<evidence type="ECO:0000256" key="3">
    <source>
        <dbReference type="ARBA" id="ARBA00023002"/>
    </source>
</evidence>
<organism evidence="4 5">
    <name type="scientific">Fusarium acutatum</name>
    <dbReference type="NCBI Taxonomy" id="78861"/>
    <lineage>
        <taxon>Eukaryota</taxon>
        <taxon>Fungi</taxon>
        <taxon>Dikarya</taxon>
        <taxon>Ascomycota</taxon>
        <taxon>Pezizomycotina</taxon>
        <taxon>Sordariomycetes</taxon>
        <taxon>Hypocreomycetidae</taxon>
        <taxon>Hypocreales</taxon>
        <taxon>Nectriaceae</taxon>
        <taxon>Fusarium</taxon>
        <taxon>Fusarium fujikuroi species complex</taxon>
    </lineage>
</organism>
<comment type="similarity">
    <text evidence="1">Belongs to the short-chain dehydrogenases/reductases (SDR) family.</text>
</comment>
<dbReference type="AlphaFoldDB" id="A0A8H4J814"/>
<evidence type="ECO:0000313" key="4">
    <source>
        <dbReference type="EMBL" id="KAF4414737.1"/>
    </source>
</evidence>
<evidence type="ECO:0000313" key="5">
    <source>
        <dbReference type="Proteomes" id="UP000536711"/>
    </source>
</evidence>
<reference evidence="4 5" key="1">
    <citation type="submission" date="2020-01" db="EMBL/GenBank/DDBJ databases">
        <title>Identification and distribution of gene clusters putatively required for synthesis of sphingolipid metabolism inhibitors in phylogenetically diverse species of the filamentous fungus Fusarium.</title>
        <authorList>
            <person name="Kim H.-S."/>
            <person name="Busman M."/>
            <person name="Brown D.W."/>
            <person name="Divon H."/>
            <person name="Uhlig S."/>
            <person name="Proctor R.H."/>
        </authorList>
    </citation>
    <scope>NUCLEOTIDE SEQUENCE [LARGE SCALE GENOMIC DNA]</scope>
    <source>
        <strain evidence="4 5">NRRL 13308</strain>
    </source>
</reference>
<comment type="caution">
    <text evidence="4">The sequence shown here is derived from an EMBL/GenBank/DDBJ whole genome shotgun (WGS) entry which is preliminary data.</text>
</comment>
<dbReference type="Gene3D" id="3.40.50.720">
    <property type="entry name" value="NAD(P)-binding Rossmann-like Domain"/>
    <property type="match status" value="1"/>
</dbReference>
<dbReference type="PANTHER" id="PTHR42760">
    <property type="entry name" value="SHORT-CHAIN DEHYDROGENASES/REDUCTASES FAMILY MEMBER"/>
    <property type="match status" value="1"/>
</dbReference>
<dbReference type="OrthoDB" id="1933717at2759"/>
<sequence length="325" mass="36278">MSQIQGQEHDCSFASYPRLNSELASSLRGQNVVIAGAGRGIGRACALFITHASARSLSLMALEIDEVEETAALCREINPKVLIKVAAFDVTNYQQVEGFVKEADAEFHGLHVLLMNAGRPPQWLSTAESDPVIWWNTVRVSLQGGFNFSRAVLPIMQRQRDGRIIFTSSSGAHTNFGMSSYVVGKLGLVRLSEIIHHENFKDFNIKCFSFNPGCVRTRFFTDFRDHFEGKHRNNGYLSHDAENEDKSAETAVKILENVTPDTPELAAGLVTVIASGKLDFMSGRYLDATRHVEDYQREEETIRNNDLHRVRLNAGSGLFIPQLDF</sequence>
<dbReference type="PRINTS" id="PR00081">
    <property type="entry name" value="GDHRDH"/>
</dbReference>